<comment type="caution">
    <text evidence="2">The sequence shown here is derived from an EMBL/GenBank/DDBJ whole genome shotgun (WGS) entry which is preliminary data.</text>
</comment>
<accession>A0AAE0DGP2</accession>
<dbReference type="Proteomes" id="UP001276659">
    <property type="component" value="Unassembled WGS sequence"/>
</dbReference>
<dbReference type="AlphaFoldDB" id="A0AAE0DGP2"/>
<protein>
    <submittedName>
        <fullName evidence="2">Uncharacterized protein</fullName>
    </submittedName>
</protein>
<keyword evidence="3" id="KW-1185">Reference proteome</keyword>
<evidence type="ECO:0000313" key="3">
    <source>
        <dbReference type="Proteomes" id="UP001276659"/>
    </source>
</evidence>
<reference evidence="2" key="1">
    <citation type="submission" date="2022-11" db="EMBL/GenBank/DDBJ databases">
        <title>Chromosomal genome sequence assembly and mating type (MAT) locus characterization of the leprose asexual lichenized fungus Lepraria neglecta (Nyl.) Erichsen.</title>
        <authorList>
            <person name="Allen J.L."/>
            <person name="Pfeffer B."/>
        </authorList>
    </citation>
    <scope>NUCLEOTIDE SEQUENCE</scope>
    <source>
        <strain evidence="2">Allen 5258</strain>
    </source>
</reference>
<dbReference type="EMBL" id="JASNWA010000010">
    <property type="protein sequence ID" value="KAK3168879.1"/>
    <property type="molecule type" value="Genomic_DNA"/>
</dbReference>
<proteinExistence type="predicted"/>
<organism evidence="2 3">
    <name type="scientific">Lepraria neglecta</name>
    <dbReference type="NCBI Taxonomy" id="209136"/>
    <lineage>
        <taxon>Eukaryota</taxon>
        <taxon>Fungi</taxon>
        <taxon>Dikarya</taxon>
        <taxon>Ascomycota</taxon>
        <taxon>Pezizomycotina</taxon>
        <taxon>Lecanoromycetes</taxon>
        <taxon>OSLEUM clade</taxon>
        <taxon>Lecanoromycetidae</taxon>
        <taxon>Lecanorales</taxon>
        <taxon>Lecanorineae</taxon>
        <taxon>Stereocaulaceae</taxon>
        <taxon>Lepraria</taxon>
    </lineage>
</organism>
<gene>
    <name evidence="2" type="ORF">OEA41_005327</name>
</gene>
<evidence type="ECO:0000313" key="2">
    <source>
        <dbReference type="EMBL" id="KAK3168879.1"/>
    </source>
</evidence>
<evidence type="ECO:0000256" key="1">
    <source>
        <dbReference type="SAM" id="MobiDB-lite"/>
    </source>
</evidence>
<feature type="region of interest" description="Disordered" evidence="1">
    <location>
        <begin position="1"/>
        <end position="22"/>
    </location>
</feature>
<sequence length="472" mass="52182">MFEELIQSETSDKAPRGSTDGDLVRRFSQLRQGRTDAPAPHSEGPGNADHQLRIQAQRFISWCEQLGALQGALDDIIQNSDSLRETLLTLLCTLGETVAGLGRQSINKNLHVPKASNNLIGACDWFGRLREQALEVIKKTGDTISNTGHIMDSDLSTQVSLSKSSKDPFGDLRLYNDLLFDLIPSLRYTNQATSSPRPPASQLKAPGTVLPEIPEYLSFIAKFDSLSPNFHVQSPNVTGRGWWLPPTKKDAYVVGESYTFCWIGGKMTQLADDNPISKTKFKNLKRYAAATVFTQRPDTSHLLAVNFDARETSVHSTEKGWRTLSFNYGRINNTITTYSALTTVGTYGQISAPGPTSQIPQLLPEIYNYHPENDAKGRPIPSPRRHAGLVGHLSLLLALPVFSAPRTALTAVLRQCLMPGVWRAHSFLPPAGHERFRGAVVTVYLDPTNPQWSTKENLDRLQNGEFGPFYGP</sequence>
<name>A0AAE0DGP2_9LECA</name>